<feature type="region of interest" description="Disordered" evidence="1">
    <location>
        <begin position="128"/>
        <end position="240"/>
    </location>
</feature>
<evidence type="ECO:0000256" key="1">
    <source>
        <dbReference type="SAM" id="MobiDB-lite"/>
    </source>
</evidence>
<organism evidence="2 3">
    <name type="scientific">Stachybotrys elegans</name>
    <dbReference type="NCBI Taxonomy" id="80388"/>
    <lineage>
        <taxon>Eukaryota</taxon>
        <taxon>Fungi</taxon>
        <taxon>Dikarya</taxon>
        <taxon>Ascomycota</taxon>
        <taxon>Pezizomycotina</taxon>
        <taxon>Sordariomycetes</taxon>
        <taxon>Hypocreomycetidae</taxon>
        <taxon>Hypocreales</taxon>
        <taxon>Stachybotryaceae</taxon>
        <taxon>Stachybotrys</taxon>
    </lineage>
</organism>
<dbReference type="AlphaFoldDB" id="A0A8K0SR14"/>
<sequence>MGQPKDDCFPEFLARDLELSKAVFAARNMTAGAPAPFIASEDHKAAMRNSLCYSRAASPMAYHSASARIQSLGAIQERTSMVSFVDHTGAVYSEPEADAESLSEPYTGLMGTPSISFRQPSFTAAATSLPEDGRRHSPRSSPRPPTTTEASWMDGDSDDDMREEPANSEKLGCLSPRPPTRQDFGASPKPNCTKTREPGPSHHKSCSTGCVGPTVPRSRSCSHVEEPPSIAARSSSLRVDRHNSISEPSLITSPMPLSPLQLHPVHIAGAQLDPTSHVSFRPSVTKNTVTGPGNLTVVTEPSPVSETYSEEEHVRFRPNPSTRPRPDTIYIQPSPPPSPLPSVQTWLCKSTQPYASQLPTDELAKAVPLPPDVIETLRVSIACFPETMLLTSSLTIETIRAYSRKVRQPSPGSTAASIAPTTHNSRRSIWKKVVSYRRGSISPERRMKDSPASGMGGTLTSPSSSSLEALKPWQSIQNVFSGATDYICDALYAHIVAYNYISSLLPRPKPVSKAIPRRHSCGMPGAQQQDIPKKAASVLGLPVGAEGSIGGYVKSFGNHLVSSMLHRDDAASSQASTAASYENAIRDLEMGLMRCIARLVATARSGAEGGKTEDRLIEVDAKEVDVPLIRSLCEIVRLGEDAAVVA</sequence>
<dbReference type="EMBL" id="JAGPNK010000008">
    <property type="protein sequence ID" value="KAH7316767.1"/>
    <property type="molecule type" value="Genomic_DNA"/>
</dbReference>
<dbReference type="Proteomes" id="UP000813444">
    <property type="component" value="Unassembled WGS sequence"/>
</dbReference>
<feature type="region of interest" description="Disordered" evidence="1">
    <location>
        <begin position="441"/>
        <end position="464"/>
    </location>
</feature>
<keyword evidence="3" id="KW-1185">Reference proteome</keyword>
<accession>A0A8K0SR14</accession>
<gene>
    <name evidence="2" type="ORF">B0I35DRAFT_409931</name>
</gene>
<name>A0A8K0SR14_9HYPO</name>
<comment type="caution">
    <text evidence="2">The sequence shown here is derived from an EMBL/GenBank/DDBJ whole genome shotgun (WGS) entry which is preliminary data.</text>
</comment>
<evidence type="ECO:0000313" key="3">
    <source>
        <dbReference type="Proteomes" id="UP000813444"/>
    </source>
</evidence>
<dbReference type="OrthoDB" id="3506470at2759"/>
<reference evidence="2" key="1">
    <citation type="journal article" date="2021" name="Nat. Commun.">
        <title>Genetic determinants of endophytism in the Arabidopsis root mycobiome.</title>
        <authorList>
            <person name="Mesny F."/>
            <person name="Miyauchi S."/>
            <person name="Thiergart T."/>
            <person name="Pickel B."/>
            <person name="Atanasova L."/>
            <person name="Karlsson M."/>
            <person name="Huettel B."/>
            <person name="Barry K.W."/>
            <person name="Haridas S."/>
            <person name="Chen C."/>
            <person name="Bauer D."/>
            <person name="Andreopoulos W."/>
            <person name="Pangilinan J."/>
            <person name="LaButti K."/>
            <person name="Riley R."/>
            <person name="Lipzen A."/>
            <person name="Clum A."/>
            <person name="Drula E."/>
            <person name="Henrissat B."/>
            <person name="Kohler A."/>
            <person name="Grigoriev I.V."/>
            <person name="Martin F.M."/>
            <person name="Hacquard S."/>
        </authorList>
    </citation>
    <scope>NUCLEOTIDE SEQUENCE</scope>
    <source>
        <strain evidence="2">MPI-CAGE-CH-0235</strain>
    </source>
</reference>
<evidence type="ECO:0000313" key="2">
    <source>
        <dbReference type="EMBL" id="KAH7316767.1"/>
    </source>
</evidence>
<protein>
    <submittedName>
        <fullName evidence="2">Uncharacterized protein</fullName>
    </submittedName>
</protein>
<proteinExistence type="predicted"/>